<evidence type="ECO:0000313" key="1">
    <source>
        <dbReference type="EMBL" id="KAJ8365603.1"/>
    </source>
</evidence>
<proteinExistence type="predicted"/>
<accession>A0A9Q1FTZ5</accession>
<evidence type="ECO:0000313" key="2">
    <source>
        <dbReference type="Proteomes" id="UP001152622"/>
    </source>
</evidence>
<dbReference type="AlphaFoldDB" id="A0A9Q1FTZ5"/>
<organism evidence="1 2">
    <name type="scientific">Synaphobranchus kaupii</name>
    <name type="common">Kaup's arrowtooth eel</name>
    <dbReference type="NCBI Taxonomy" id="118154"/>
    <lineage>
        <taxon>Eukaryota</taxon>
        <taxon>Metazoa</taxon>
        <taxon>Chordata</taxon>
        <taxon>Craniata</taxon>
        <taxon>Vertebrata</taxon>
        <taxon>Euteleostomi</taxon>
        <taxon>Actinopterygii</taxon>
        <taxon>Neopterygii</taxon>
        <taxon>Teleostei</taxon>
        <taxon>Anguilliformes</taxon>
        <taxon>Synaphobranchidae</taxon>
        <taxon>Synaphobranchus</taxon>
    </lineage>
</organism>
<sequence>MVGTAQAWGLQALPSQCPAHADKLALWSSVPVPSSIAGHEAAALIFQVLNCSFRLRTAKVRLVRAKDPPYPFAPCFSACVRLTTGAWSGHSGPTPQLRVVFERLTTGRWALRLPPADSHVPDDDLPAIPLCCRHAVLHSGQRVMGVLITARPACMVLLPQEDAQPLQAFPSERAAMAAAIPVQGSHSARLRPGLSP</sequence>
<keyword evidence="2" id="KW-1185">Reference proteome</keyword>
<comment type="caution">
    <text evidence="1">The sequence shown here is derived from an EMBL/GenBank/DDBJ whole genome shotgun (WGS) entry which is preliminary data.</text>
</comment>
<reference evidence="1" key="1">
    <citation type="journal article" date="2023" name="Science">
        <title>Genome structures resolve the early diversification of teleost fishes.</title>
        <authorList>
            <person name="Parey E."/>
            <person name="Louis A."/>
            <person name="Montfort J."/>
            <person name="Bouchez O."/>
            <person name="Roques C."/>
            <person name="Iampietro C."/>
            <person name="Lluch J."/>
            <person name="Castinel A."/>
            <person name="Donnadieu C."/>
            <person name="Desvignes T."/>
            <person name="Floi Bucao C."/>
            <person name="Jouanno E."/>
            <person name="Wen M."/>
            <person name="Mejri S."/>
            <person name="Dirks R."/>
            <person name="Jansen H."/>
            <person name="Henkel C."/>
            <person name="Chen W.J."/>
            <person name="Zahm M."/>
            <person name="Cabau C."/>
            <person name="Klopp C."/>
            <person name="Thompson A.W."/>
            <person name="Robinson-Rechavi M."/>
            <person name="Braasch I."/>
            <person name="Lecointre G."/>
            <person name="Bobe J."/>
            <person name="Postlethwait J.H."/>
            <person name="Berthelot C."/>
            <person name="Roest Crollius H."/>
            <person name="Guiguen Y."/>
        </authorList>
    </citation>
    <scope>NUCLEOTIDE SEQUENCE</scope>
    <source>
        <strain evidence="1">WJC10195</strain>
    </source>
</reference>
<gene>
    <name evidence="1" type="ORF">SKAU_G00144340</name>
</gene>
<dbReference type="EMBL" id="JAINUF010000004">
    <property type="protein sequence ID" value="KAJ8365603.1"/>
    <property type="molecule type" value="Genomic_DNA"/>
</dbReference>
<protein>
    <submittedName>
        <fullName evidence="1">Uncharacterized protein</fullName>
    </submittedName>
</protein>
<dbReference type="Proteomes" id="UP001152622">
    <property type="component" value="Chromosome 4"/>
</dbReference>
<name>A0A9Q1FTZ5_SYNKA</name>